<dbReference type="Pfam" id="PF12697">
    <property type="entry name" value="Abhydrolase_6"/>
    <property type="match status" value="1"/>
</dbReference>
<dbReference type="AlphaFoldDB" id="H5U5Q1"/>
<reference evidence="2 3" key="1">
    <citation type="submission" date="2012-02" db="EMBL/GenBank/DDBJ databases">
        <title>Whole genome shotgun sequence of Gordonia sputi NBRC 100414.</title>
        <authorList>
            <person name="Yoshida I."/>
            <person name="Hosoyama A."/>
            <person name="Tsuchikane K."/>
            <person name="Katsumata H."/>
            <person name="Yamazaki S."/>
            <person name="Fujita N."/>
        </authorList>
    </citation>
    <scope>NUCLEOTIDE SEQUENCE [LARGE SCALE GENOMIC DNA]</scope>
    <source>
        <strain evidence="2 3">NBRC 100414</strain>
    </source>
</reference>
<dbReference type="EMBL" id="BAFC01000117">
    <property type="protein sequence ID" value="GAB41059.1"/>
    <property type="molecule type" value="Genomic_DNA"/>
</dbReference>
<accession>H5U5Q1</accession>
<evidence type="ECO:0000313" key="2">
    <source>
        <dbReference type="EMBL" id="GAB41059.1"/>
    </source>
</evidence>
<dbReference type="InterPro" id="IPR029058">
    <property type="entry name" value="AB_hydrolase_fold"/>
</dbReference>
<sequence length="270" mass="28950">MAQRRRARTQPTPTLRGFEGSYVDVAGHREWHEVAGSGPPVVLLHGGYGGATSWALTAPVLVEAGFRVHVPERRGHARTPDVDGPITYQAMADDTIAYLENHVEGPAHLVGWSDGAAVAVLAARERAEKITRMVLIGQYYNDDGKVADSALTELLDSGSAMAGLRSQYAALSPDGADHFTTFDAKMKHLFATEPQIDLDSLAPITTPTMVLQGDHDEVTLEHSSAVVAALPHARLAVLPGSHMVPAEQPDALNALLISFLRNGFPRSPWG</sequence>
<proteinExistence type="predicted"/>
<dbReference type="SUPFAM" id="SSF53474">
    <property type="entry name" value="alpha/beta-Hydrolases"/>
    <property type="match status" value="1"/>
</dbReference>
<dbReference type="PANTHER" id="PTHR43689:SF8">
    <property type="entry name" value="ALPHA_BETA-HYDROLASES SUPERFAMILY PROTEIN"/>
    <property type="match status" value="1"/>
</dbReference>
<keyword evidence="2" id="KW-0378">Hydrolase</keyword>
<name>H5U5Q1_9ACTN</name>
<evidence type="ECO:0000259" key="1">
    <source>
        <dbReference type="Pfam" id="PF12697"/>
    </source>
</evidence>
<organism evidence="2 3">
    <name type="scientific">Gordonia sputi NBRC 100414</name>
    <dbReference type="NCBI Taxonomy" id="1089453"/>
    <lineage>
        <taxon>Bacteria</taxon>
        <taxon>Bacillati</taxon>
        <taxon>Actinomycetota</taxon>
        <taxon>Actinomycetes</taxon>
        <taxon>Mycobacteriales</taxon>
        <taxon>Gordoniaceae</taxon>
        <taxon>Gordonia</taxon>
    </lineage>
</organism>
<protein>
    <submittedName>
        <fullName evidence="2">Putative hydrolase</fullName>
    </submittedName>
</protein>
<dbReference type="Proteomes" id="UP000005845">
    <property type="component" value="Unassembled WGS sequence"/>
</dbReference>
<dbReference type="RefSeq" id="WP_005208252.1">
    <property type="nucleotide sequence ID" value="NZ_BAFC01000117.1"/>
</dbReference>
<dbReference type="eggNOG" id="COG2267">
    <property type="taxonomic scope" value="Bacteria"/>
</dbReference>
<dbReference type="GO" id="GO:0016787">
    <property type="term" value="F:hydrolase activity"/>
    <property type="evidence" value="ECO:0007669"/>
    <property type="project" value="UniProtKB-KW"/>
</dbReference>
<dbReference type="Gene3D" id="3.40.50.1820">
    <property type="entry name" value="alpha/beta hydrolase"/>
    <property type="match status" value="1"/>
</dbReference>
<dbReference type="InterPro" id="IPR000073">
    <property type="entry name" value="AB_hydrolase_1"/>
</dbReference>
<comment type="caution">
    <text evidence="2">The sequence shown here is derived from an EMBL/GenBank/DDBJ whole genome shotgun (WGS) entry which is preliminary data.</text>
</comment>
<keyword evidence="3" id="KW-1185">Reference proteome</keyword>
<gene>
    <name evidence="2" type="ORF">GOSPT_119_00100</name>
</gene>
<feature type="domain" description="AB hydrolase-1" evidence="1">
    <location>
        <begin position="41"/>
        <end position="254"/>
    </location>
</feature>
<dbReference type="PANTHER" id="PTHR43689">
    <property type="entry name" value="HYDROLASE"/>
    <property type="match status" value="1"/>
</dbReference>
<evidence type="ECO:0000313" key="3">
    <source>
        <dbReference type="Proteomes" id="UP000005845"/>
    </source>
</evidence>